<name>A0A2T8HXZ2_9RHOB</name>
<dbReference type="PANTHER" id="PTHR23309:SF49">
    <property type="entry name" value="PEROXISOMAL BIFUNCTIONAL ENZYME"/>
    <property type="match status" value="1"/>
</dbReference>
<dbReference type="AlphaFoldDB" id="A0A2T8HXZ2"/>
<dbReference type="InterPro" id="IPR029045">
    <property type="entry name" value="ClpP/crotonase-like_dom_sf"/>
</dbReference>
<keyword evidence="6" id="KW-1185">Reference proteome</keyword>
<dbReference type="Pfam" id="PF00378">
    <property type="entry name" value="ECH_1"/>
    <property type="match status" value="1"/>
</dbReference>
<protein>
    <recommendedName>
        <fullName evidence="7">3-hydroxyacyl-CoA dehydrogenase</fullName>
    </recommendedName>
</protein>
<dbReference type="InterPro" id="IPR008927">
    <property type="entry name" value="6-PGluconate_DH-like_C_sf"/>
</dbReference>
<gene>
    <name evidence="5" type="ORF">DDE20_01755</name>
</gene>
<dbReference type="CDD" id="cd06558">
    <property type="entry name" value="crotonase-like"/>
    <property type="match status" value="1"/>
</dbReference>
<dbReference type="Gene3D" id="1.10.1040.10">
    <property type="entry name" value="N-(1-d-carboxylethyl)-l-norvaline Dehydrogenase, domain 2"/>
    <property type="match status" value="1"/>
</dbReference>
<dbReference type="InterPro" id="IPR001753">
    <property type="entry name" value="Enoyl-CoA_hydra/iso"/>
</dbReference>
<accession>A0A2T8HXZ2</accession>
<proteinExistence type="predicted"/>
<dbReference type="InterPro" id="IPR013328">
    <property type="entry name" value="6PGD_dom2"/>
</dbReference>
<evidence type="ECO:0000313" key="6">
    <source>
        <dbReference type="Proteomes" id="UP000245911"/>
    </source>
</evidence>
<evidence type="ECO:0000256" key="1">
    <source>
        <dbReference type="ARBA" id="ARBA00023235"/>
    </source>
</evidence>
<evidence type="ECO:0000313" key="5">
    <source>
        <dbReference type="EMBL" id="PVH30305.1"/>
    </source>
</evidence>
<dbReference type="Gene3D" id="3.90.226.10">
    <property type="entry name" value="2-enoyl-CoA Hydratase, Chain A, domain 1"/>
    <property type="match status" value="1"/>
</dbReference>
<sequence>MRGADAAPQFVQRRTQEGVAVLTMAGPDGNRLGPELIAALARAFSAAWQDDGVRAVVLTARGPDFCAGAFADLPPPSPDPPQVPEGIAALADLCAKIAASPKPLVCALHGRVTSGGLALALAAQALVGDARATMHFPEPRLGRLPPGGGALRLAWRLGAEAALHLLNAPAPLSVEDPAIAPLSHLAPREGLLPAAQAFALHLARHREDIPAPYAGLEDAPAYRAALRVARAGTPRALPAHRQHESALLDVLEAAQLLPPDQALGFDLVHTQDAALTPSARAYAHLSQATRRALVTPESRATNMLSARNSPLLAALTPALAAQLVPGLLRDGVEVTLIDQSRDALAETLEAVAQEHLAMVRDGRMTQAASEQDWQRLSGRLSLDPAHPPALALASTAHLAWLGAGLPEGVEMVHWLEDGAAPQQAVSLRPAPARRARLCEIIVQEAAPALSVQRASRLAMRLKLTPLRMFERSALAQLRAAAARAEQEIQTAGAEPPLPPERMALLATINTGARLLREGVSLRPSDIDLTMVLGAGWPQWRGGPMAEGDMIGMLVLRHELRRAAAWNAELWTPDALFEELIQRGKRFSDLN</sequence>
<evidence type="ECO:0008006" key="7">
    <source>
        <dbReference type="Google" id="ProtNLM"/>
    </source>
</evidence>
<dbReference type="GO" id="GO:0016853">
    <property type="term" value="F:isomerase activity"/>
    <property type="evidence" value="ECO:0007669"/>
    <property type="project" value="UniProtKB-KW"/>
</dbReference>
<reference evidence="5 6" key="1">
    <citation type="submission" date="2018-04" db="EMBL/GenBank/DDBJ databases">
        <title>Pararhodobacter oceanense sp. nov., isolated from marine intertidal sediment.</title>
        <authorList>
            <person name="Wang X.-L."/>
            <person name="Du Z.-J."/>
        </authorList>
    </citation>
    <scope>NUCLEOTIDE SEQUENCE [LARGE SCALE GENOMIC DNA]</scope>
    <source>
        <strain evidence="5 6">AM505</strain>
    </source>
</reference>
<dbReference type="Proteomes" id="UP000245911">
    <property type="component" value="Unassembled WGS sequence"/>
</dbReference>
<keyword evidence="2" id="KW-0456">Lyase</keyword>
<organism evidence="5 6">
    <name type="scientific">Pararhodobacter oceanensis</name>
    <dbReference type="NCBI Taxonomy" id="2172121"/>
    <lineage>
        <taxon>Bacteria</taxon>
        <taxon>Pseudomonadati</taxon>
        <taxon>Pseudomonadota</taxon>
        <taxon>Alphaproteobacteria</taxon>
        <taxon>Rhodobacterales</taxon>
        <taxon>Paracoccaceae</taxon>
        <taxon>Pararhodobacter</taxon>
    </lineage>
</organism>
<evidence type="ECO:0000256" key="3">
    <source>
        <dbReference type="ARBA" id="ARBA00023268"/>
    </source>
</evidence>
<dbReference type="EMBL" id="QDKM01000001">
    <property type="protein sequence ID" value="PVH30305.1"/>
    <property type="molecule type" value="Genomic_DNA"/>
</dbReference>
<dbReference type="PANTHER" id="PTHR23309">
    <property type="entry name" value="3-HYDROXYACYL-COA DEHYROGENASE"/>
    <property type="match status" value="1"/>
</dbReference>
<feature type="coiled-coil region" evidence="4">
    <location>
        <begin position="467"/>
        <end position="494"/>
    </location>
</feature>
<keyword evidence="4" id="KW-0175">Coiled coil</keyword>
<dbReference type="GO" id="GO:0016829">
    <property type="term" value="F:lyase activity"/>
    <property type="evidence" value="ECO:0007669"/>
    <property type="project" value="UniProtKB-KW"/>
</dbReference>
<dbReference type="SUPFAM" id="SSF52096">
    <property type="entry name" value="ClpP/crotonase"/>
    <property type="match status" value="1"/>
</dbReference>
<keyword evidence="3" id="KW-0511">Multifunctional enzyme</keyword>
<keyword evidence="1" id="KW-0413">Isomerase</keyword>
<comment type="caution">
    <text evidence="5">The sequence shown here is derived from an EMBL/GenBank/DDBJ whole genome shotgun (WGS) entry which is preliminary data.</text>
</comment>
<dbReference type="SUPFAM" id="SSF48179">
    <property type="entry name" value="6-phosphogluconate dehydrogenase C-terminal domain-like"/>
    <property type="match status" value="1"/>
</dbReference>
<evidence type="ECO:0000256" key="2">
    <source>
        <dbReference type="ARBA" id="ARBA00023239"/>
    </source>
</evidence>
<evidence type="ECO:0000256" key="4">
    <source>
        <dbReference type="SAM" id="Coils"/>
    </source>
</evidence>